<proteinExistence type="predicted"/>
<evidence type="ECO:0008006" key="3">
    <source>
        <dbReference type="Google" id="ProtNLM"/>
    </source>
</evidence>
<name>A0A2M7TEH4_UNCKA</name>
<sequence>MELSLLGPIIKTQSKDVSFVVSNYQKSPITSAISTSVEYSLDFREQTLSSYLKSKNSPLTEYSDFFIKEADQNGLDWRLIPAISGIESNFGKMLIPASYNAYGWGGGYVYFKSWEDGISTVAKGINENWVKRGLETPKEIAPSYCPPNKVYWTYAVNKFMKEISETPKTPEIIGYNF</sequence>
<gene>
    <name evidence="1" type="ORF">COY33_00450</name>
</gene>
<dbReference type="AlphaFoldDB" id="A0A2M7TEH4"/>
<dbReference type="InterPro" id="IPR023346">
    <property type="entry name" value="Lysozyme-like_dom_sf"/>
</dbReference>
<evidence type="ECO:0000313" key="2">
    <source>
        <dbReference type="Proteomes" id="UP000229915"/>
    </source>
</evidence>
<dbReference type="Gene3D" id="1.10.530.10">
    <property type="match status" value="1"/>
</dbReference>
<evidence type="ECO:0000313" key="1">
    <source>
        <dbReference type="EMBL" id="PIZ43983.1"/>
    </source>
</evidence>
<accession>A0A2M7TEH4</accession>
<protein>
    <recommendedName>
        <fullName evidence="3">Mannosyl-glycoprotein endo-beta-N-acetylglucosamidase-like domain-containing protein</fullName>
    </recommendedName>
</protein>
<dbReference type="SUPFAM" id="SSF53955">
    <property type="entry name" value="Lysozyme-like"/>
    <property type="match status" value="1"/>
</dbReference>
<dbReference type="EMBL" id="PFNK01000015">
    <property type="protein sequence ID" value="PIZ43983.1"/>
    <property type="molecule type" value="Genomic_DNA"/>
</dbReference>
<comment type="caution">
    <text evidence="1">The sequence shown here is derived from an EMBL/GenBank/DDBJ whole genome shotgun (WGS) entry which is preliminary data.</text>
</comment>
<dbReference type="Proteomes" id="UP000229915">
    <property type="component" value="Unassembled WGS sequence"/>
</dbReference>
<reference evidence="2" key="1">
    <citation type="submission" date="2017-09" db="EMBL/GenBank/DDBJ databases">
        <title>Depth-based differentiation of microbial function through sediment-hosted aquifers and enrichment of novel symbionts in the deep terrestrial subsurface.</title>
        <authorList>
            <person name="Probst A.J."/>
            <person name="Ladd B."/>
            <person name="Jarett J.K."/>
            <person name="Geller-Mcgrath D.E."/>
            <person name="Sieber C.M.K."/>
            <person name="Emerson J.B."/>
            <person name="Anantharaman K."/>
            <person name="Thomas B.C."/>
            <person name="Malmstrom R."/>
            <person name="Stieglmeier M."/>
            <person name="Klingl A."/>
            <person name="Woyke T."/>
            <person name="Ryan C.M."/>
            <person name="Banfield J.F."/>
        </authorList>
    </citation>
    <scope>NUCLEOTIDE SEQUENCE [LARGE SCALE GENOMIC DNA]</scope>
</reference>
<organism evidence="1 2">
    <name type="scientific">candidate division WWE3 bacterium CG_4_10_14_0_2_um_filter_42_7</name>
    <dbReference type="NCBI Taxonomy" id="1975073"/>
    <lineage>
        <taxon>Bacteria</taxon>
        <taxon>Katanobacteria</taxon>
    </lineage>
</organism>